<comment type="similarity">
    <text evidence="2">Belongs to the DsbB family. BdbC subfamily.</text>
</comment>
<evidence type="ECO:0000256" key="4">
    <source>
        <dbReference type="ARBA" id="ARBA00022692"/>
    </source>
</evidence>
<accession>A0A1F7XZ39</accession>
<dbReference type="GO" id="GO:0015035">
    <property type="term" value="F:protein-disulfide reductase activity"/>
    <property type="evidence" value="ECO:0007669"/>
    <property type="project" value="InterPro"/>
</dbReference>
<evidence type="ECO:0000256" key="11">
    <source>
        <dbReference type="ARBA" id="ARBA00023284"/>
    </source>
</evidence>
<evidence type="ECO:0000256" key="12">
    <source>
        <dbReference type="SAM" id="Phobius"/>
    </source>
</evidence>
<organism evidence="13 14">
    <name type="scientific">Candidatus Woesebacteria bacterium RIFCSPHIGHO2_01_FULL_38_9</name>
    <dbReference type="NCBI Taxonomy" id="1802492"/>
    <lineage>
        <taxon>Bacteria</taxon>
        <taxon>Candidatus Woeseibacteriota</taxon>
    </lineage>
</organism>
<evidence type="ECO:0000256" key="1">
    <source>
        <dbReference type="ARBA" id="ARBA00004141"/>
    </source>
</evidence>
<dbReference type="InterPro" id="IPR012187">
    <property type="entry name" value="Disulphide_bond_form_BdbC"/>
</dbReference>
<dbReference type="GO" id="GO:0006457">
    <property type="term" value="P:protein folding"/>
    <property type="evidence" value="ECO:0007669"/>
    <property type="project" value="InterPro"/>
</dbReference>
<keyword evidence="3" id="KW-0813">Transport</keyword>
<keyword evidence="10" id="KW-0143">Chaperone</keyword>
<feature type="transmembrane region" description="Helical" evidence="12">
    <location>
        <begin position="46"/>
        <end position="64"/>
    </location>
</feature>
<dbReference type="EMBL" id="MGGE01000048">
    <property type="protein sequence ID" value="OGM20230.1"/>
    <property type="molecule type" value="Genomic_DNA"/>
</dbReference>
<dbReference type="AlphaFoldDB" id="A0A1F7XZ39"/>
<evidence type="ECO:0000256" key="10">
    <source>
        <dbReference type="ARBA" id="ARBA00023186"/>
    </source>
</evidence>
<reference evidence="13 14" key="1">
    <citation type="journal article" date="2016" name="Nat. Commun.">
        <title>Thousands of microbial genomes shed light on interconnected biogeochemical processes in an aquifer system.</title>
        <authorList>
            <person name="Anantharaman K."/>
            <person name="Brown C.T."/>
            <person name="Hug L.A."/>
            <person name="Sharon I."/>
            <person name="Castelle C.J."/>
            <person name="Probst A.J."/>
            <person name="Thomas B.C."/>
            <person name="Singh A."/>
            <person name="Wilkins M.J."/>
            <person name="Karaoz U."/>
            <person name="Brodie E.L."/>
            <person name="Williams K.H."/>
            <person name="Hubbard S.S."/>
            <person name="Banfield J.F."/>
        </authorList>
    </citation>
    <scope>NUCLEOTIDE SEQUENCE [LARGE SCALE GENOMIC DNA]</scope>
</reference>
<feature type="transmembrane region" description="Helical" evidence="12">
    <location>
        <begin position="71"/>
        <end position="90"/>
    </location>
</feature>
<keyword evidence="7" id="KW-0560">Oxidoreductase</keyword>
<keyword evidence="8 12" id="KW-0472">Membrane</keyword>
<keyword evidence="9" id="KW-1015">Disulfide bond</keyword>
<evidence type="ECO:0000313" key="13">
    <source>
        <dbReference type="EMBL" id="OGM20230.1"/>
    </source>
</evidence>
<evidence type="ECO:0000256" key="5">
    <source>
        <dbReference type="ARBA" id="ARBA00022982"/>
    </source>
</evidence>
<dbReference type="PANTHER" id="PTHR43469">
    <property type="entry name" value="DISULFIDE FORMATION PROTEIN-RELATED"/>
    <property type="match status" value="1"/>
</dbReference>
<dbReference type="SUPFAM" id="SSF158442">
    <property type="entry name" value="DsbB-like"/>
    <property type="match status" value="1"/>
</dbReference>
<sequence>MDLFKKVVSFFTKNSTSASLIIALVATGGSLYLSEIAHFEPCRLCWYQRIFMYPLVFLLGISLWKKTKDVWIYVLPLAIVGAVIALYHYYLQVTPSALAPCSTVGISVSCSERPFIHFGYITIPWMSLSAFTLIIIGMFLRKSKLTKS</sequence>
<evidence type="ECO:0008006" key="15">
    <source>
        <dbReference type="Google" id="ProtNLM"/>
    </source>
</evidence>
<evidence type="ECO:0000256" key="7">
    <source>
        <dbReference type="ARBA" id="ARBA00023002"/>
    </source>
</evidence>
<comment type="caution">
    <text evidence="13">The sequence shown here is derived from an EMBL/GenBank/DDBJ whole genome shotgun (WGS) entry which is preliminary data.</text>
</comment>
<evidence type="ECO:0000256" key="9">
    <source>
        <dbReference type="ARBA" id="ARBA00023157"/>
    </source>
</evidence>
<name>A0A1F7XZ39_9BACT</name>
<evidence type="ECO:0000256" key="8">
    <source>
        <dbReference type="ARBA" id="ARBA00023136"/>
    </source>
</evidence>
<feature type="transmembrane region" description="Helical" evidence="12">
    <location>
        <begin position="118"/>
        <end position="140"/>
    </location>
</feature>
<dbReference type="InterPro" id="IPR023380">
    <property type="entry name" value="DsbB-like_sf"/>
</dbReference>
<evidence type="ECO:0000313" key="14">
    <source>
        <dbReference type="Proteomes" id="UP000178419"/>
    </source>
</evidence>
<evidence type="ECO:0000256" key="2">
    <source>
        <dbReference type="ARBA" id="ARBA00007602"/>
    </source>
</evidence>
<dbReference type="InterPro" id="IPR003752">
    <property type="entry name" value="DiS_bond_form_DsbB/BdbC"/>
</dbReference>
<keyword evidence="5" id="KW-0249">Electron transport</keyword>
<dbReference type="Gene3D" id="1.20.1550.10">
    <property type="entry name" value="DsbB-like"/>
    <property type="match status" value="1"/>
</dbReference>
<gene>
    <name evidence="13" type="ORF">A2714_02445</name>
</gene>
<dbReference type="Proteomes" id="UP000178419">
    <property type="component" value="Unassembled WGS sequence"/>
</dbReference>
<feature type="transmembrane region" description="Helical" evidence="12">
    <location>
        <begin position="16"/>
        <end position="34"/>
    </location>
</feature>
<protein>
    <recommendedName>
        <fullName evidence="15">2-oxoglutarate dehydrogenase</fullName>
    </recommendedName>
</protein>
<keyword evidence="4 12" id="KW-0812">Transmembrane</keyword>
<dbReference type="PIRSF" id="PIRSF036659">
    <property type="entry name" value="BdbC"/>
    <property type="match status" value="1"/>
</dbReference>
<dbReference type="GO" id="GO:0016020">
    <property type="term" value="C:membrane"/>
    <property type="evidence" value="ECO:0007669"/>
    <property type="project" value="UniProtKB-SubCell"/>
</dbReference>
<proteinExistence type="inferred from homology"/>
<evidence type="ECO:0000256" key="3">
    <source>
        <dbReference type="ARBA" id="ARBA00022448"/>
    </source>
</evidence>
<comment type="subcellular location">
    <subcellularLocation>
        <location evidence="1">Membrane</location>
        <topology evidence="1">Multi-pass membrane protein</topology>
    </subcellularLocation>
</comment>
<dbReference type="Pfam" id="PF02600">
    <property type="entry name" value="DsbB"/>
    <property type="match status" value="1"/>
</dbReference>
<evidence type="ECO:0000256" key="6">
    <source>
        <dbReference type="ARBA" id="ARBA00022989"/>
    </source>
</evidence>
<keyword evidence="11" id="KW-0676">Redox-active center</keyword>
<dbReference type="PANTHER" id="PTHR43469:SF1">
    <property type="entry name" value="SPBETA PROPHAGE-DERIVED DISULFIDE BOND FORMATION PROTEIN B"/>
    <property type="match status" value="1"/>
</dbReference>
<keyword evidence="6 12" id="KW-1133">Transmembrane helix</keyword>